<dbReference type="InterPro" id="IPR036179">
    <property type="entry name" value="Ig-like_dom_sf"/>
</dbReference>
<evidence type="ECO:0000256" key="11">
    <source>
        <dbReference type="ARBA" id="ARBA00046288"/>
    </source>
</evidence>
<keyword evidence="4" id="KW-0732">Signal</keyword>
<evidence type="ECO:0000259" key="13">
    <source>
        <dbReference type="PROSITE" id="PS50835"/>
    </source>
</evidence>
<dbReference type="PANTHER" id="PTHR44888:SF1">
    <property type="entry name" value="HEPACAM FAMILY MEMBER 2"/>
    <property type="match status" value="1"/>
</dbReference>
<proteinExistence type="predicted"/>
<evidence type="ECO:0000256" key="6">
    <source>
        <dbReference type="ARBA" id="ARBA00023136"/>
    </source>
</evidence>
<evidence type="ECO:0000256" key="3">
    <source>
        <dbReference type="ARBA" id="ARBA00022692"/>
    </source>
</evidence>
<dbReference type="Ensembl" id="ENSPLAT00000016699.1">
    <property type="protein sequence ID" value="ENSPLAP00000000274.1"/>
    <property type="gene ID" value="ENSPLAG00000001078.1"/>
</dbReference>
<evidence type="ECO:0000256" key="12">
    <source>
        <dbReference type="SAM" id="Phobius"/>
    </source>
</evidence>
<dbReference type="Gene3D" id="2.60.40.10">
    <property type="entry name" value="Immunoglobulins"/>
    <property type="match status" value="3"/>
</dbReference>
<evidence type="ECO:0000256" key="2">
    <source>
        <dbReference type="ARBA" id="ARBA00022490"/>
    </source>
</evidence>
<evidence type="ECO:0000256" key="1">
    <source>
        <dbReference type="ARBA" id="ARBA00004496"/>
    </source>
</evidence>
<feature type="domain" description="Ig-like" evidence="13">
    <location>
        <begin position="254"/>
        <end position="343"/>
    </location>
</feature>
<reference evidence="14" key="1">
    <citation type="submission" date="2025-08" db="UniProtKB">
        <authorList>
            <consortium name="Ensembl"/>
        </authorList>
    </citation>
    <scope>IDENTIFICATION</scope>
</reference>
<keyword evidence="8" id="KW-0325">Glycoprotein</keyword>
<dbReference type="InterPro" id="IPR007110">
    <property type="entry name" value="Ig-like_dom"/>
</dbReference>
<evidence type="ECO:0000313" key="15">
    <source>
        <dbReference type="Proteomes" id="UP000261500"/>
    </source>
</evidence>
<keyword evidence="5 12" id="KW-1133">Transmembrane helix</keyword>
<evidence type="ECO:0000256" key="8">
    <source>
        <dbReference type="ARBA" id="ARBA00023180"/>
    </source>
</evidence>
<dbReference type="InterPro" id="IPR013783">
    <property type="entry name" value="Ig-like_fold"/>
</dbReference>
<keyword evidence="3 12" id="KW-0812">Transmembrane</keyword>
<dbReference type="AlphaFoldDB" id="A0A3B3TJ49"/>
<dbReference type="STRING" id="48699.ENSPLAP00000000274"/>
<dbReference type="SMART" id="SM00408">
    <property type="entry name" value="IGc2"/>
    <property type="match status" value="2"/>
</dbReference>
<dbReference type="Proteomes" id="UP000261500">
    <property type="component" value="Unplaced"/>
</dbReference>
<keyword evidence="9" id="KW-0131">Cell cycle</keyword>
<comment type="subcellular location">
    <subcellularLocation>
        <location evidence="1">Cytoplasm</location>
    </subcellularLocation>
    <subcellularLocation>
        <location evidence="11">Endomembrane system</location>
        <topology evidence="11">Single-pass type I membrane protein</topology>
    </subcellularLocation>
</comment>
<reference evidence="14" key="2">
    <citation type="submission" date="2025-09" db="UniProtKB">
        <authorList>
            <consortium name="Ensembl"/>
        </authorList>
    </citation>
    <scope>IDENTIFICATION</scope>
</reference>
<dbReference type="SMART" id="SM00409">
    <property type="entry name" value="IG"/>
    <property type="match status" value="3"/>
</dbReference>
<dbReference type="GO" id="GO:0012505">
    <property type="term" value="C:endomembrane system"/>
    <property type="evidence" value="ECO:0007669"/>
    <property type="project" value="UniProtKB-SubCell"/>
</dbReference>
<evidence type="ECO:0000256" key="10">
    <source>
        <dbReference type="ARBA" id="ARBA00023319"/>
    </source>
</evidence>
<evidence type="ECO:0000256" key="7">
    <source>
        <dbReference type="ARBA" id="ARBA00023157"/>
    </source>
</evidence>
<dbReference type="PROSITE" id="PS50835">
    <property type="entry name" value="IG_LIKE"/>
    <property type="match status" value="2"/>
</dbReference>
<dbReference type="GeneTree" id="ENSGT01130000278319"/>
<evidence type="ECO:0000256" key="4">
    <source>
        <dbReference type="ARBA" id="ARBA00022729"/>
    </source>
</evidence>
<feature type="transmembrane region" description="Helical" evidence="12">
    <location>
        <begin position="368"/>
        <end position="388"/>
    </location>
</feature>
<dbReference type="InterPro" id="IPR003599">
    <property type="entry name" value="Ig_sub"/>
</dbReference>
<dbReference type="PANTHER" id="PTHR44888">
    <property type="entry name" value="HEPACAM FAMILY MEMBER 2-RELATED"/>
    <property type="match status" value="1"/>
</dbReference>
<keyword evidence="7" id="KW-1015">Disulfide bond</keyword>
<organism evidence="14 15">
    <name type="scientific">Poecilia latipinna</name>
    <name type="common">sailfin molly</name>
    <dbReference type="NCBI Taxonomy" id="48699"/>
    <lineage>
        <taxon>Eukaryota</taxon>
        <taxon>Metazoa</taxon>
        <taxon>Chordata</taxon>
        <taxon>Craniata</taxon>
        <taxon>Vertebrata</taxon>
        <taxon>Euteleostomi</taxon>
        <taxon>Actinopterygii</taxon>
        <taxon>Neopterygii</taxon>
        <taxon>Teleostei</taxon>
        <taxon>Neoteleostei</taxon>
        <taxon>Acanthomorphata</taxon>
        <taxon>Ovalentaria</taxon>
        <taxon>Atherinomorphae</taxon>
        <taxon>Cyprinodontiformes</taxon>
        <taxon>Poeciliidae</taxon>
        <taxon>Poeciliinae</taxon>
        <taxon>Poecilia</taxon>
    </lineage>
</organism>
<dbReference type="InterPro" id="IPR052280">
    <property type="entry name" value="HEPACAM_domain"/>
</dbReference>
<protein>
    <submittedName>
        <fullName evidence="14">HEPACAM family member 2</fullName>
    </submittedName>
</protein>
<dbReference type="Pfam" id="PF13927">
    <property type="entry name" value="Ig_3"/>
    <property type="match status" value="1"/>
</dbReference>
<dbReference type="InterPro" id="IPR003598">
    <property type="entry name" value="Ig_sub2"/>
</dbReference>
<name>A0A3B3TJ49_9TELE</name>
<keyword evidence="15" id="KW-1185">Reference proteome</keyword>
<evidence type="ECO:0000256" key="5">
    <source>
        <dbReference type="ARBA" id="ARBA00022989"/>
    </source>
</evidence>
<keyword evidence="10" id="KW-0393">Immunoglobulin domain</keyword>
<feature type="transmembrane region" description="Helical" evidence="12">
    <location>
        <begin position="12"/>
        <end position="34"/>
    </location>
</feature>
<keyword evidence="2" id="KW-0963">Cytoplasm</keyword>
<evidence type="ECO:0000256" key="9">
    <source>
        <dbReference type="ARBA" id="ARBA00023306"/>
    </source>
</evidence>
<keyword evidence="6 12" id="KW-0472">Membrane</keyword>
<evidence type="ECO:0000313" key="14">
    <source>
        <dbReference type="Ensembl" id="ENSPLAP00000000274.1"/>
    </source>
</evidence>
<sequence>MCSEGDKGQVLAALHMLFFLFFCLFVFVFLMSFISDVGCELIHIRSSVHHGTKGKDLLLSVDARFPPDAAEIQGSWSHINVNGASTILVSFNKDSKIIDMMYRKRLDFKEPNASLSIRNLNEDDEGYYKLSLNIEFHSEKGTVKKEERTIHVTVDEPVSRPVIERRPSYTVIEDKANVTWTCSVEKGTRVAFRWLRDNVLLTPSERYHFTQDKSTLLISPVRKEDKGTYRCAVSNPVSQIMESRGVELNVYYGPYNLEVNSGQGLRTGKVFTINPGELVHFECQADSNPPNSYVWISKSPNATKIITTGPQLQVKSDELAQTEDYLCRAFNNVTKKQDEAQFTLVVASLRTGGWRAEYRQDGAESTSLLAAIAVCSSFIIGFMLLFLFRRACHPKRVTVQIALHRPFSEQKRPHRSGHEDAADDFGIYEFVSIPGKMDSTQSSCKSLARLESIQDMHTTIYDVIRHVPESPSASLLK</sequence>
<feature type="domain" description="Ig-like" evidence="13">
    <location>
        <begin position="161"/>
        <end position="247"/>
    </location>
</feature>
<accession>A0A3B3TJ49</accession>
<dbReference type="SUPFAM" id="SSF48726">
    <property type="entry name" value="Immunoglobulin"/>
    <property type="match status" value="3"/>
</dbReference>
<dbReference type="GO" id="GO:0005737">
    <property type="term" value="C:cytoplasm"/>
    <property type="evidence" value="ECO:0007669"/>
    <property type="project" value="UniProtKB-SubCell"/>
</dbReference>